<dbReference type="PROSITE" id="PS50879">
    <property type="entry name" value="RNASE_H_1"/>
    <property type="match status" value="1"/>
</dbReference>
<evidence type="ECO:0000313" key="2">
    <source>
        <dbReference type="EMBL" id="SDP53359.1"/>
    </source>
</evidence>
<sequence>MKVWIEWNYKSPKNPEILLTSEIMPATEALRISDDFEKTGRVKEIFFYDEQHTKWNKKELIRLLKEVETEPHDIVAYFDGGFDLQTNKAGLGTAIYYTQNNRDYRVRANEVFNELETNNEAEYAAFWFMLLTLEEIGVKNIGVEFKGDSQVVLNQLSGEWPCFEDTLNKWLDRIEEKMKHLGIHPTYSPIGRKLNGESDKLATQALEGTVVSSKIEINGK</sequence>
<accession>A0A1H0TH88</accession>
<dbReference type="InterPro" id="IPR012337">
    <property type="entry name" value="RNaseH-like_sf"/>
</dbReference>
<dbReference type="PANTHER" id="PTHR46387">
    <property type="entry name" value="POLYNUCLEOTIDYL TRANSFERASE, RIBONUCLEASE H-LIKE SUPERFAMILY PROTEIN"/>
    <property type="match status" value="1"/>
</dbReference>
<dbReference type="SUPFAM" id="SSF53098">
    <property type="entry name" value="Ribonuclease H-like"/>
    <property type="match status" value="1"/>
</dbReference>
<dbReference type="PANTHER" id="PTHR46387:SF2">
    <property type="entry name" value="RIBONUCLEASE HI"/>
    <property type="match status" value="1"/>
</dbReference>
<dbReference type="CDD" id="cd09279">
    <property type="entry name" value="RNase_HI_like"/>
    <property type="match status" value="1"/>
</dbReference>
<dbReference type="Gene3D" id="3.30.420.10">
    <property type="entry name" value="Ribonuclease H-like superfamily/Ribonuclease H"/>
    <property type="match status" value="1"/>
</dbReference>
<dbReference type="InterPro" id="IPR002156">
    <property type="entry name" value="RNaseH_domain"/>
</dbReference>
<organism evidence="2 3">
    <name type="scientific">Litchfieldia salsa</name>
    <dbReference type="NCBI Taxonomy" id="930152"/>
    <lineage>
        <taxon>Bacteria</taxon>
        <taxon>Bacillati</taxon>
        <taxon>Bacillota</taxon>
        <taxon>Bacilli</taxon>
        <taxon>Bacillales</taxon>
        <taxon>Bacillaceae</taxon>
        <taxon>Litchfieldia</taxon>
    </lineage>
</organism>
<dbReference type="GO" id="GO:0003676">
    <property type="term" value="F:nucleic acid binding"/>
    <property type="evidence" value="ECO:0007669"/>
    <property type="project" value="InterPro"/>
</dbReference>
<evidence type="ECO:0000259" key="1">
    <source>
        <dbReference type="PROSITE" id="PS50879"/>
    </source>
</evidence>
<protein>
    <submittedName>
        <fullName evidence="2">Ribonuclease HI</fullName>
    </submittedName>
</protein>
<dbReference type="GO" id="GO:0004523">
    <property type="term" value="F:RNA-DNA hybrid ribonuclease activity"/>
    <property type="evidence" value="ECO:0007669"/>
    <property type="project" value="InterPro"/>
</dbReference>
<dbReference type="EMBL" id="FNJU01000003">
    <property type="protein sequence ID" value="SDP53359.1"/>
    <property type="molecule type" value="Genomic_DNA"/>
</dbReference>
<dbReference type="OrthoDB" id="2680098at2"/>
<dbReference type="RefSeq" id="WP_090852664.1">
    <property type="nucleotide sequence ID" value="NZ_FNJU01000003.1"/>
</dbReference>
<gene>
    <name evidence="2" type="ORF">SAMN05216565_103522</name>
</gene>
<name>A0A1H0TH88_9BACI</name>
<proteinExistence type="predicted"/>
<dbReference type="Proteomes" id="UP000199159">
    <property type="component" value="Unassembled WGS sequence"/>
</dbReference>
<dbReference type="STRING" id="930152.SAMN05216565_103522"/>
<dbReference type="InterPro" id="IPR036397">
    <property type="entry name" value="RNaseH_sf"/>
</dbReference>
<feature type="domain" description="RNase H type-1" evidence="1">
    <location>
        <begin position="70"/>
        <end position="207"/>
    </location>
</feature>
<keyword evidence="3" id="KW-1185">Reference proteome</keyword>
<dbReference type="AlphaFoldDB" id="A0A1H0TH88"/>
<reference evidence="3" key="1">
    <citation type="submission" date="2016-10" db="EMBL/GenBank/DDBJ databases">
        <authorList>
            <person name="Varghese N."/>
            <person name="Submissions S."/>
        </authorList>
    </citation>
    <scope>NUCLEOTIDE SEQUENCE [LARGE SCALE GENOMIC DNA]</scope>
    <source>
        <strain evidence="3">IBRC-M10078</strain>
    </source>
</reference>
<dbReference type="Pfam" id="PF13456">
    <property type="entry name" value="RVT_3"/>
    <property type="match status" value="1"/>
</dbReference>
<dbReference type="NCBIfam" id="NF005822">
    <property type="entry name" value="PRK07708.1"/>
    <property type="match status" value="1"/>
</dbReference>
<evidence type="ECO:0000313" key="3">
    <source>
        <dbReference type="Proteomes" id="UP000199159"/>
    </source>
</evidence>